<keyword evidence="5" id="KW-1185">Reference proteome</keyword>
<dbReference type="EMBL" id="CP001739">
    <property type="protein sequence ID" value="ACZ07215.1"/>
    <property type="molecule type" value="Genomic_DNA"/>
</dbReference>
<keyword evidence="2" id="KW-0732">Signal</keyword>
<feature type="signal peptide" evidence="2">
    <location>
        <begin position="1"/>
        <end position="25"/>
    </location>
</feature>
<evidence type="ECO:0000256" key="2">
    <source>
        <dbReference type="SAM" id="SignalP"/>
    </source>
</evidence>
<organism evidence="4 5">
    <name type="scientific">Sebaldella termitidis (strain ATCC 33386 / NCTC 11300)</name>
    <dbReference type="NCBI Taxonomy" id="526218"/>
    <lineage>
        <taxon>Bacteria</taxon>
        <taxon>Fusobacteriati</taxon>
        <taxon>Fusobacteriota</taxon>
        <taxon>Fusobacteriia</taxon>
        <taxon>Fusobacteriales</taxon>
        <taxon>Leptotrichiaceae</taxon>
        <taxon>Sebaldella</taxon>
    </lineage>
</organism>
<evidence type="ECO:0000259" key="3">
    <source>
        <dbReference type="PROSITE" id="PS51208"/>
    </source>
</evidence>
<dbReference type="InterPro" id="IPR005546">
    <property type="entry name" value="Autotransporte_beta"/>
</dbReference>
<feature type="chain" id="PRO_5003020864" description="Autotransporter domain-containing protein" evidence="2">
    <location>
        <begin position="26"/>
        <end position="2656"/>
    </location>
</feature>
<dbReference type="RefSeq" id="WP_012859814.1">
    <property type="nucleotide sequence ID" value="NC_013517.1"/>
</dbReference>
<sequence>MTRNKKLLVSFLALNAILAPHVSGAAASSSQKYDRLYNSITKNLDKGSSNEKAYQTIEKILKQKNKELKDLHLQGDYIVKPEYLEWQMFFTGFYNEDARTGSLSSNHAREGDDSESNWSGKNKPMIQADSYKEVKVGPSIPYKYLNLQDINPNISLPVIESVASINLNKIPLVIDIPQLPALPNIQLNTVTTTNINDINITKNVQVSPINISIAAKTFNPVTLVNPQLARNGNGFNSSSGAANLHTNLDAPGTTTLVTSTTNPTGLIQIIGPHGVNWNGAMQSGGTGSMTYNITGSLKTEKVGSRVVLVESHRASSGVTTGNTNDILYVNSSGTLTSDVSYSGTVTGVYSDTTLIVEIEGGYGAYNHSMFENTGMMQSIGTGKTIGMEFKSGSDLTSTIKVKNSGTIDIKGDESVGIDSLISQNGNQFNIGVENATGGTILMRGNNSFGILLTQGRLDGSNVKSSGNIGTLTNTYIQNGTITMKGYGSYGVVIEGGTELPTGTSLNSGTINIENGGASSAADTSSGIYLNKNLALSNDGIINVSGNYSNGIRINSGSVTNKYVSGKAVNILGTAADSTGIAVINSSSTGINNGKIALTATGGKNIGMYGTGGGTGNRIENTGTNAEITMNITAGSENIGASIIGTGSTFSNSGKINLTDTTTAGKNVGIYSDNATVNNTGEVNLTTKGNDIGIYLKGNSIGTIGGNINLTSTGSNYDYGVYFDNGYTGNAAINSTISLKGKSAGVFSAVKPIVFNGTVNMDTSSSLLSADSIGLLYQITGALPAGNIVTNNGTLNAAAGTGIYIHNNSTALGKTVINNAVKSINISGGGVGIAAESAAYTSGDKLHIINSGLINNVSSSTANSIGIYAKNQDIRITGAGKISVSSPGSENLGILINGGKTEFESSLELGAGGIGVYLNGNASNTNDSVLDIGNTANAITALTNGIGVVAKGEKATVNILSNGITLTGHSALNEGSLGVFLENGNINNNGTIKTGDYGTAAYLKSTANARTVNLGNLETQDNGVGLYLENQNIIDTLTSITTGENSIAVYAKNGDIDIDVLDSANFTLGKGSTGYFLEDGTIKSLLGINTDITLGNDITGVALTGNSAIDSSINSITIGNNTGSAASIKPIVLGIKDISSPLTVSTKLTGGNGTVGLYYEEGGTGNAVTYNGSGSLTVPDIKVGTAGGNLSSVGVYLDAATNVNGLNINNAYIQVNGNSGIVLGADTGDINVTGGKVELTEGGVLFLVKNGGNVNISPSTVIITPDSGIELFRVIYSNYTNTAGTKLEIPKESVAIHGETGIITNDGELVSKLISGVPAESSIGIYIENTLESSPGVLLHSNMSSQGINNNKIDLGNKGIGIFGENSYIKNETTGTITIADNGAALYASIGSILENAGAINIGENSVGMYALDRTGSPSYTGLTKENYLINSGQIISSGNNTVGISSTGAEPLVKSEITNNGVISVTGTNTTGIYGSHTNILNTGNITAGNGFDSGLTIEYAAGIIGNNSSINIQSGAIQSGNYSIGAAATGDSVLNITGGTISVGDNSIFNYIKRGTGTNVTLTDSSGGTYDLNRSKQIGIYSEEGDVASNKTLEVRSGTGSIGLYAQNNGNVNMTLQGLTINVENGQKGVFAKGISGSGVKTTLANSVNLNDNSALGIIHQDGDIENNGFTNVSGIGSVGILSSNSDNLNTNTMLNNGGINVNSDSGIGIYGTTLNNAQLNVTNTGNLNLAASSSSNDVILGIYGENGAEINNTGNIVIGASSIGIYGKGIDINQNGGVLSADKNALGIYLNGGTGNVNNTAINIADDNGAGIYATNSAGVTLGNTNNLNVGDTSGALSGSAAGSFGIVGKDGSIVTNNANMNIGLASIGIYTENSTITNNGNMTAAGGGTDTKDGRVLIYGGRADIGNIGSAITNTGILNAGDMGVGIYSNTGSIVNSGDITVGNTYQNPSNPSDRQYAVGIYGVGTTSINNTHKITFGDNGLGLYAYTPNGTISNSGLITSSADNGVGVYIEKGDTITGVTQEFINTGQIILTGNNSIGIAGVDNVKIINNNLVETTGANSIGIYADTYSIVENNGTVRSTGTNGIGILLKNNSVLINNGIIDINISANGRAIVTDGTGSTSDLTAVHTGTVDASASSPVDHVGSGPSYSKPSIINAGIIKVNERFEVPEDAIIQIKVDPSSVKEASLATSDYHPEDVNGKYLISNAVQFIADEFVLRNIQVTSDFSQGTNHKTYKLEDVFVPLTAGGGINYGKAAIKSKGILWEAIPITNSNGNLDIWMTKRDLTEFGEGLSWEEMASILDKNYEDATGDRLSLYDKIDKIETESDLRRIMTSLSGAYYANRAQRGYDIKRGFDNALDLMENSENNTKENVKVSVLAGAGKTYENKEGVMDYKYETAGVYALREVERTYAHKFGYSLGYARNSFELQDGNNSEEWVDTLQLGVHNIYRKNSWKLRSDLTGRLNLHNVDRNIDWTDSIEKLDDKYMSYGVSLDNTLLKEFELNKVLKISPLLSLDFGYQYLDKVKEESSVSALEIDSNNAYSIKPGAGIRVDSNIPLGSRSAWELKSALEVKYEYELGEAQPEETARLQSFGETYKLAKPAEDKGELKLKGMLGVEVTDRYGIFITGEYGKAFNEVTKDGESYKVGVTLKAVF</sequence>
<accession>D1ALU7</accession>
<dbReference type="SMART" id="SM00710">
    <property type="entry name" value="PbH1"/>
    <property type="match status" value="12"/>
</dbReference>
<proteinExistence type="predicted"/>
<dbReference type="PROSITE" id="PS51208">
    <property type="entry name" value="AUTOTRANSPORTER"/>
    <property type="match status" value="1"/>
</dbReference>
<gene>
    <name evidence="4" type="ordered locus">Sterm_0331</name>
</gene>
<reference evidence="5" key="1">
    <citation type="submission" date="2009-09" db="EMBL/GenBank/DDBJ databases">
        <title>The complete chromosome of Sebaldella termitidis ATCC 33386.</title>
        <authorList>
            <consortium name="US DOE Joint Genome Institute (JGI-PGF)"/>
            <person name="Lucas S."/>
            <person name="Copeland A."/>
            <person name="Lapidus A."/>
            <person name="Glavina del Rio T."/>
            <person name="Dalin E."/>
            <person name="Tice H."/>
            <person name="Bruce D."/>
            <person name="Goodwin L."/>
            <person name="Pitluck S."/>
            <person name="Kyrpides N."/>
            <person name="Mavromatis K."/>
            <person name="Ivanova N."/>
            <person name="Mikhailova N."/>
            <person name="Sims D."/>
            <person name="Meincke L."/>
            <person name="Brettin T."/>
            <person name="Detter J.C."/>
            <person name="Han C."/>
            <person name="Larimer F."/>
            <person name="Land M."/>
            <person name="Hauser L."/>
            <person name="Markowitz V."/>
            <person name="Cheng J.F."/>
            <person name="Hugenholtz P."/>
            <person name="Woyke T."/>
            <person name="Wu D."/>
            <person name="Eisen J.A."/>
        </authorList>
    </citation>
    <scope>NUCLEOTIDE SEQUENCE [LARGE SCALE GENOMIC DNA]</scope>
    <source>
        <strain evidence="5">ATCC 33386 / NCTC 11300</strain>
    </source>
</reference>
<dbReference type="STRING" id="526218.Sterm_0331"/>
<evidence type="ECO:0000313" key="4">
    <source>
        <dbReference type="EMBL" id="ACZ07215.1"/>
    </source>
</evidence>
<feature type="region of interest" description="Disordered" evidence="1">
    <location>
        <begin position="101"/>
        <end position="123"/>
    </location>
</feature>
<dbReference type="InterPro" id="IPR006626">
    <property type="entry name" value="PbH1"/>
</dbReference>
<feature type="domain" description="Autotransporter" evidence="3">
    <location>
        <begin position="2368"/>
        <end position="2656"/>
    </location>
</feature>
<dbReference type="SUPFAM" id="SSF103515">
    <property type="entry name" value="Autotransporter"/>
    <property type="match status" value="1"/>
</dbReference>
<dbReference type="eggNOG" id="COG3210">
    <property type="taxonomic scope" value="Bacteria"/>
</dbReference>
<dbReference type="HOGENOM" id="CLU_229799_0_0_0"/>
<name>D1ALU7_SEBTE</name>
<protein>
    <recommendedName>
        <fullName evidence="3">Autotransporter domain-containing protein</fullName>
    </recommendedName>
</protein>
<dbReference type="Pfam" id="PF03797">
    <property type="entry name" value="Autotransporter"/>
    <property type="match status" value="1"/>
</dbReference>
<dbReference type="eggNOG" id="COG4625">
    <property type="taxonomic scope" value="Bacteria"/>
</dbReference>
<dbReference type="InterPro" id="IPR058034">
    <property type="entry name" value="BigA_beta"/>
</dbReference>
<evidence type="ECO:0000313" key="5">
    <source>
        <dbReference type="Proteomes" id="UP000000845"/>
    </source>
</evidence>
<reference evidence="4 5" key="2">
    <citation type="journal article" date="2010" name="Stand. Genomic Sci.">
        <title>Complete genome sequence of Sebaldella termitidis type strain (NCTC 11300).</title>
        <authorList>
            <person name="Harmon-Smith M."/>
            <person name="Celia L."/>
            <person name="Chertkov O."/>
            <person name="Lapidus A."/>
            <person name="Copeland A."/>
            <person name="Glavina Del Rio T."/>
            <person name="Nolan M."/>
            <person name="Lucas S."/>
            <person name="Tice H."/>
            <person name="Cheng J.F."/>
            <person name="Han C."/>
            <person name="Detter J.C."/>
            <person name="Bruce D."/>
            <person name="Goodwin L."/>
            <person name="Pitluck S."/>
            <person name="Pati A."/>
            <person name="Liolios K."/>
            <person name="Ivanova N."/>
            <person name="Mavromatis K."/>
            <person name="Mikhailova N."/>
            <person name="Chen A."/>
            <person name="Palaniappan K."/>
            <person name="Land M."/>
            <person name="Hauser L."/>
            <person name="Chang Y.J."/>
            <person name="Jeffries C.D."/>
            <person name="Brettin T."/>
            <person name="Goker M."/>
            <person name="Beck B."/>
            <person name="Bristow J."/>
            <person name="Eisen J.A."/>
            <person name="Markowitz V."/>
            <person name="Hugenholtz P."/>
            <person name="Kyrpides N.C."/>
            <person name="Klenk H.P."/>
            <person name="Chen F."/>
        </authorList>
    </citation>
    <scope>NUCLEOTIDE SEQUENCE [LARGE SCALE GENOMIC DNA]</scope>
    <source>
        <strain evidence="5">ATCC 33386 / NCTC 11300</strain>
    </source>
</reference>
<dbReference type="InterPro" id="IPR036709">
    <property type="entry name" value="Autotransporte_beta_dom_sf"/>
</dbReference>
<dbReference type="KEGG" id="str:Sterm_0331"/>
<dbReference type="Pfam" id="PF25783">
    <property type="entry name" value="BigA_beta"/>
    <property type="match status" value="1"/>
</dbReference>
<dbReference type="Proteomes" id="UP000000845">
    <property type="component" value="Chromosome"/>
</dbReference>
<evidence type="ECO:0000256" key="1">
    <source>
        <dbReference type="SAM" id="MobiDB-lite"/>
    </source>
</evidence>